<keyword evidence="7" id="KW-1185">Reference proteome</keyword>
<dbReference type="GeneID" id="303487204"/>
<organism evidence="6 7">
    <name type="scientific">Blastomonas fulva</name>
    <dbReference type="NCBI Taxonomy" id="1550728"/>
    <lineage>
        <taxon>Bacteria</taxon>
        <taxon>Pseudomonadati</taxon>
        <taxon>Pseudomonadota</taxon>
        <taxon>Alphaproteobacteria</taxon>
        <taxon>Sphingomonadales</taxon>
        <taxon>Sphingomonadaceae</taxon>
        <taxon>Blastomonas</taxon>
    </lineage>
</organism>
<evidence type="ECO:0000259" key="5">
    <source>
        <dbReference type="Pfam" id="PF01464"/>
    </source>
</evidence>
<proteinExistence type="inferred from homology"/>
<comment type="similarity">
    <text evidence="2">Belongs to the virb1 family.</text>
</comment>
<accession>A0ABM6MC22</accession>
<dbReference type="Pfam" id="PF01464">
    <property type="entry name" value="SLT"/>
    <property type="match status" value="1"/>
</dbReference>
<dbReference type="Proteomes" id="UP000258016">
    <property type="component" value="Chromosome"/>
</dbReference>
<dbReference type="CDD" id="cd13401">
    <property type="entry name" value="Slt70-like"/>
    <property type="match status" value="1"/>
</dbReference>
<feature type="signal peptide" evidence="4">
    <location>
        <begin position="1"/>
        <end position="31"/>
    </location>
</feature>
<dbReference type="InterPro" id="IPR023346">
    <property type="entry name" value="Lysozyme-like_dom_sf"/>
</dbReference>
<dbReference type="Gene3D" id="1.10.530.10">
    <property type="match status" value="1"/>
</dbReference>
<dbReference type="InterPro" id="IPR008939">
    <property type="entry name" value="Lytic_TGlycosylase_superhlx_U"/>
</dbReference>
<dbReference type="RefSeq" id="WP_425456495.1">
    <property type="nucleotide sequence ID" value="NZ_CP020083.1"/>
</dbReference>
<evidence type="ECO:0000256" key="2">
    <source>
        <dbReference type="ARBA" id="ARBA00009387"/>
    </source>
</evidence>
<gene>
    <name evidence="6" type="ORF">B5J99_16560</name>
</gene>
<dbReference type="PANTHER" id="PTHR37423:SF2">
    <property type="entry name" value="MEMBRANE-BOUND LYTIC MUREIN TRANSGLYCOSYLASE C"/>
    <property type="match status" value="1"/>
</dbReference>
<dbReference type="InterPro" id="IPR008258">
    <property type="entry name" value="Transglycosylase_SLT_dom_1"/>
</dbReference>
<dbReference type="Gene3D" id="1.25.20.10">
    <property type="entry name" value="Bacterial muramidases"/>
    <property type="match status" value="1"/>
</dbReference>
<reference evidence="6 7" key="1">
    <citation type="submission" date="2017-03" db="EMBL/GenBank/DDBJ databases">
        <title>Complete genome sequence of Blastomonas fulva degrading microcsystin LR.</title>
        <authorList>
            <person name="Lee H.-g."/>
            <person name="Jin L."/>
            <person name="oh H.-M."/>
        </authorList>
    </citation>
    <scope>NUCLEOTIDE SEQUENCE [LARGE SCALE GENOMIC DNA]</scope>
    <source>
        <strain evidence="6 7">T2</strain>
    </source>
</reference>
<dbReference type="EMBL" id="CP020083">
    <property type="protein sequence ID" value="ASR53610.1"/>
    <property type="molecule type" value="Genomic_DNA"/>
</dbReference>
<evidence type="ECO:0000313" key="7">
    <source>
        <dbReference type="Proteomes" id="UP000258016"/>
    </source>
</evidence>
<evidence type="ECO:0000256" key="1">
    <source>
        <dbReference type="ARBA" id="ARBA00007734"/>
    </source>
</evidence>
<evidence type="ECO:0000256" key="3">
    <source>
        <dbReference type="ARBA" id="ARBA00022729"/>
    </source>
</evidence>
<evidence type="ECO:0000256" key="4">
    <source>
        <dbReference type="SAM" id="SignalP"/>
    </source>
</evidence>
<dbReference type="PANTHER" id="PTHR37423">
    <property type="entry name" value="SOLUBLE LYTIC MUREIN TRANSGLYCOSYLASE-RELATED"/>
    <property type="match status" value="1"/>
</dbReference>
<sequence>MSSMVSRIAIARSTAALIALPLLGVPAACLASDQSSDYAASSAPMSRSGDGSDWDRARAQLLQSMPADMSGTIANWRSLTTSPNNYTFSTFASFLISNPGWPDEDKLRRSAEQALGISPAAPQEVVAYFTRFAPLTNVGRARYAVALDAVGQREAARAEAARAWRGGTMMPEDKMRLFSLFGTGFSLADHDARMDALLWARATPDAEEQFGFVSPERRAIFAARLAMLKNLPDADSLAGSLGAEAMRDAGYVAQRAKRLNDSGNWGMARTMLATRPPLQYRPVNPEAWYETLLAQARAANNDGQYSTAFDIASRVDDAFPDGHDISDESLGVRDDYTSLTWLAGTVALQNLGRPRDAIGMFARYGGGARTPQTRSKGYYWAGRAAAVAGDTTQATRYFEMAAAYPDHYYGQLATERLGRAIAPFAEAPRVQVSAVERGRFNASSLVQATQVIARSGDWPTQRRFFGAVAASAKTPEEHVMAAELARQIGRRDLAVIVGQAARTKGVDDLQSLAFPQMPVPPGFQNNWTMIHAITRQESQYAQNAVSHAGARGLMQLMPGTAREQAGKMGLSYSIGALTDDTQYNIQLGAGYFARMMDYFGGSYPLAVAAYNAGPGNVNKWLRANGDPRTGGIDIVEWVEKIPIFETKNYVQRVLENAVVYDVMHPERSTMRGNNKLTRYLGKNSPG</sequence>
<name>A0ABM6MC22_9SPHN</name>
<comment type="similarity">
    <text evidence="1">Belongs to the transglycosylase Slt family.</text>
</comment>
<keyword evidence="3 4" id="KW-0732">Signal</keyword>
<feature type="chain" id="PRO_5046374742" evidence="4">
    <location>
        <begin position="32"/>
        <end position="686"/>
    </location>
</feature>
<evidence type="ECO:0000313" key="6">
    <source>
        <dbReference type="EMBL" id="ASR53610.1"/>
    </source>
</evidence>
<protein>
    <submittedName>
        <fullName evidence="6">Lytic transglycosylase</fullName>
    </submittedName>
</protein>
<dbReference type="SUPFAM" id="SSF53955">
    <property type="entry name" value="Lysozyme-like"/>
    <property type="match status" value="1"/>
</dbReference>
<dbReference type="SUPFAM" id="SSF48435">
    <property type="entry name" value="Bacterial muramidases"/>
    <property type="match status" value="1"/>
</dbReference>
<feature type="domain" description="Transglycosylase SLT" evidence="5">
    <location>
        <begin position="524"/>
        <end position="626"/>
    </location>
</feature>